<keyword evidence="2" id="KW-1185">Reference proteome</keyword>
<evidence type="ECO:0000313" key="2">
    <source>
        <dbReference type="Proteomes" id="UP000683000"/>
    </source>
</evidence>
<sequence length="165" mass="18557">MVCLAQYVVKTQAQIRGVLRRRRFARLKVALQSSRVLFVKLQSSARAKIARQNVSEASKTFAKVNISISNVSVTISEQLRKLDLVRRRIQTQLAKLDDVSSTIIRIQAAARTYSARKRLLNFIRGLRRATPTLIAVFNPALVPVLPASNTRTSTKRSPRSKLFSP</sequence>
<dbReference type="AlphaFoldDB" id="A0A8I2YC61"/>
<gene>
    <name evidence="1" type="ORF">JVT61DRAFT_15592</name>
</gene>
<name>A0A8I2YC61_9AGAM</name>
<reference evidence="1" key="1">
    <citation type="submission" date="2021-03" db="EMBL/GenBank/DDBJ databases">
        <title>Evolutionary innovations through gain and loss of genes in the ectomycorrhizal Boletales.</title>
        <authorList>
            <person name="Wu G."/>
            <person name="Miyauchi S."/>
            <person name="Morin E."/>
            <person name="Yang Z.-L."/>
            <person name="Xu J."/>
            <person name="Martin F.M."/>
        </authorList>
    </citation>
    <scope>NUCLEOTIDE SEQUENCE</scope>
    <source>
        <strain evidence="1">BR01</strain>
    </source>
</reference>
<dbReference type="InterPro" id="IPR000048">
    <property type="entry name" value="IQ_motif_EF-hand-BS"/>
</dbReference>
<dbReference type="PROSITE" id="PS50096">
    <property type="entry name" value="IQ"/>
    <property type="match status" value="2"/>
</dbReference>
<comment type="caution">
    <text evidence="1">The sequence shown here is derived from an EMBL/GenBank/DDBJ whole genome shotgun (WGS) entry which is preliminary data.</text>
</comment>
<dbReference type="EMBL" id="JAGFBS010000097">
    <property type="protein sequence ID" value="KAG6369227.1"/>
    <property type="molecule type" value="Genomic_DNA"/>
</dbReference>
<dbReference type="OrthoDB" id="775356at2759"/>
<protein>
    <submittedName>
        <fullName evidence="1">Uncharacterized protein</fullName>
    </submittedName>
</protein>
<accession>A0A8I2YC61</accession>
<organism evidence="1 2">
    <name type="scientific">Boletus reticuloceps</name>
    <dbReference type="NCBI Taxonomy" id="495285"/>
    <lineage>
        <taxon>Eukaryota</taxon>
        <taxon>Fungi</taxon>
        <taxon>Dikarya</taxon>
        <taxon>Basidiomycota</taxon>
        <taxon>Agaricomycotina</taxon>
        <taxon>Agaricomycetes</taxon>
        <taxon>Agaricomycetidae</taxon>
        <taxon>Boletales</taxon>
        <taxon>Boletineae</taxon>
        <taxon>Boletaceae</taxon>
        <taxon>Boletoideae</taxon>
        <taxon>Boletus</taxon>
    </lineage>
</organism>
<dbReference type="Pfam" id="PF00612">
    <property type="entry name" value="IQ"/>
    <property type="match status" value="1"/>
</dbReference>
<evidence type="ECO:0000313" key="1">
    <source>
        <dbReference type="EMBL" id="KAG6369227.1"/>
    </source>
</evidence>
<dbReference type="Proteomes" id="UP000683000">
    <property type="component" value="Unassembled WGS sequence"/>
</dbReference>
<proteinExistence type="predicted"/>